<evidence type="ECO:0000313" key="2">
    <source>
        <dbReference type="EMBL" id="KAL1510574.1"/>
    </source>
</evidence>
<name>A0AB34IZM4_PRYPA</name>
<feature type="transmembrane region" description="Helical" evidence="1">
    <location>
        <begin position="192"/>
        <end position="214"/>
    </location>
</feature>
<reference evidence="2 3" key="1">
    <citation type="journal article" date="2024" name="Science">
        <title>Giant polyketide synthase enzymes in the biosynthesis of giant marine polyether toxins.</title>
        <authorList>
            <person name="Fallon T.R."/>
            <person name="Shende V.V."/>
            <person name="Wierzbicki I.H."/>
            <person name="Pendleton A.L."/>
            <person name="Watervoot N.F."/>
            <person name="Auber R.P."/>
            <person name="Gonzalez D.J."/>
            <person name="Wisecaver J.H."/>
            <person name="Moore B.S."/>
        </authorList>
    </citation>
    <scope>NUCLEOTIDE SEQUENCE [LARGE SCALE GENOMIC DNA]</scope>
    <source>
        <strain evidence="2 3">12B1</strain>
    </source>
</reference>
<accession>A0AB34IZM4</accession>
<keyword evidence="1" id="KW-0472">Membrane</keyword>
<feature type="transmembrane region" description="Helical" evidence="1">
    <location>
        <begin position="235"/>
        <end position="260"/>
    </location>
</feature>
<evidence type="ECO:0000313" key="3">
    <source>
        <dbReference type="Proteomes" id="UP001515480"/>
    </source>
</evidence>
<keyword evidence="3" id="KW-1185">Reference proteome</keyword>
<feature type="transmembrane region" description="Helical" evidence="1">
    <location>
        <begin position="147"/>
        <end position="172"/>
    </location>
</feature>
<gene>
    <name evidence="2" type="ORF">AB1Y20_006875</name>
</gene>
<protein>
    <submittedName>
        <fullName evidence="2">Uncharacterized protein</fullName>
    </submittedName>
</protein>
<evidence type="ECO:0000256" key="1">
    <source>
        <dbReference type="SAM" id="Phobius"/>
    </source>
</evidence>
<sequence>MEAARPRPAPLPATRYCCAAGSLALPALLAFMLLHAAREAGAPLGWPAVCAPLLALAAGVFALSLTSPKVPLLRKTLATLLSLAAFSLAFWGGTARERSPLAAAFALAPAAAWLAVRCGMLALELARVPRLRHGDPAYSALHPSHDAAAAALTVAYRVAEVVLCAVSLWLLWGKLAAPERAVEESGSWWLVAAPLLFLQMLSCAMGCAACASLSRPARVPASEEDRALWVEAHEASLAAWGCSAVCIALVLLLALCSLAGQLRKPS</sequence>
<proteinExistence type="predicted"/>
<keyword evidence="1" id="KW-1133">Transmembrane helix</keyword>
<dbReference type="Proteomes" id="UP001515480">
    <property type="component" value="Unassembled WGS sequence"/>
</dbReference>
<organism evidence="2 3">
    <name type="scientific">Prymnesium parvum</name>
    <name type="common">Toxic golden alga</name>
    <dbReference type="NCBI Taxonomy" id="97485"/>
    <lineage>
        <taxon>Eukaryota</taxon>
        <taxon>Haptista</taxon>
        <taxon>Haptophyta</taxon>
        <taxon>Prymnesiophyceae</taxon>
        <taxon>Prymnesiales</taxon>
        <taxon>Prymnesiaceae</taxon>
        <taxon>Prymnesium</taxon>
    </lineage>
</organism>
<feature type="transmembrane region" description="Helical" evidence="1">
    <location>
        <begin position="46"/>
        <end position="65"/>
    </location>
</feature>
<dbReference type="AlphaFoldDB" id="A0AB34IZM4"/>
<feature type="transmembrane region" description="Helical" evidence="1">
    <location>
        <begin position="101"/>
        <end position="126"/>
    </location>
</feature>
<comment type="caution">
    <text evidence="2">The sequence shown here is derived from an EMBL/GenBank/DDBJ whole genome shotgun (WGS) entry which is preliminary data.</text>
</comment>
<feature type="transmembrane region" description="Helical" evidence="1">
    <location>
        <begin position="77"/>
        <end position="95"/>
    </location>
</feature>
<dbReference type="EMBL" id="JBGBPQ010000015">
    <property type="protein sequence ID" value="KAL1510574.1"/>
    <property type="molecule type" value="Genomic_DNA"/>
</dbReference>
<keyword evidence="1" id="KW-0812">Transmembrane</keyword>